<dbReference type="Proteomes" id="UP001187192">
    <property type="component" value="Unassembled WGS sequence"/>
</dbReference>
<gene>
    <name evidence="1" type="ORF">TIFTF001_054536</name>
    <name evidence="2" type="ORF">TIFTF001_054537</name>
</gene>
<comment type="caution">
    <text evidence="1">The sequence shown here is derived from an EMBL/GenBank/DDBJ whole genome shotgun (WGS) entry which is preliminary data.</text>
</comment>
<evidence type="ECO:0000313" key="2">
    <source>
        <dbReference type="EMBL" id="GMN70829.1"/>
    </source>
</evidence>
<organism evidence="1 3">
    <name type="scientific">Ficus carica</name>
    <name type="common">Common fig</name>
    <dbReference type="NCBI Taxonomy" id="3494"/>
    <lineage>
        <taxon>Eukaryota</taxon>
        <taxon>Viridiplantae</taxon>
        <taxon>Streptophyta</taxon>
        <taxon>Embryophyta</taxon>
        <taxon>Tracheophyta</taxon>
        <taxon>Spermatophyta</taxon>
        <taxon>Magnoliopsida</taxon>
        <taxon>eudicotyledons</taxon>
        <taxon>Gunneridae</taxon>
        <taxon>Pentapetalae</taxon>
        <taxon>rosids</taxon>
        <taxon>fabids</taxon>
        <taxon>Rosales</taxon>
        <taxon>Moraceae</taxon>
        <taxon>Ficeae</taxon>
        <taxon>Ficus</taxon>
    </lineage>
</organism>
<accession>A0AA88EA87</accession>
<protein>
    <submittedName>
        <fullName evidence="1">Uncharacterized protein</fullName>
    </submittedName>
</protein>
<name>A0AA88EA87_FICCA</name>
<dbReference type="EMBL" id="BTGU01015017">
    <property type="protein sequence ID" value="GMN70826.1"/>
    <property type="molecule type" value="Genomic_DNA"/>
</dbReference>
<reference evidence="1" key="1">
    <citation type="submission" date="2023-07" db="EMBL/GenBank/DDBJ databases">
        <title>draft genome sequence of fig (Ficus carica).</title>
        <authorList>
            <person name="Takahashi T."/>
            <person name="Nishimura K."/>
        </authorList>
    </citation>
    <scope>NUCLEOTIDE SEQUENCE</scope>
</reference>
<evidence type="ECO:0000313" key="1">
    <source>
        <dbReference type="EMBL" id="GMN70826.1"/>
    </source>
</evidence>
<dbReference type="AlphaFoldDB" id="A0AA88EA87"/>
<proteinExistence type="predicted"/>
<evidence type="ECO:0000313" key="3">
    <source>
        <dbReference type="Proteomes" id="UP001187192"/>
    </source>
</evidence>
<dbReference type="EMBL" id="BTGU01015018">
    <property type="protein sequence ID" value="GMN70829.1"/>
    <property type="molecule type" value="Genomic_DNA"/>
</dbReference>
<sequence>MPCTFFIGGHHRGRSRRVFAPRAPSLDVVTCSRRDVISAAPSYLCRDLRWKSISIVPLKDINLSRSRAVALTKMIASSLASSSPYSSAAACRQRRLLVRSWVLN</sequence>
<keyword evidence="3" id="KW-1185">Reference proteome</keyword>